<name>A0A1J1HFW8_9DIPT</name>
<organism evidence="1 2">
    <name type="scientific">Clunio marinus</name>
    <dbReference type="NCBI Taxonomy" id="568069"/>
    <lineage>
        <taxon>Eukaryota</taxon>
        <taxon>Metazoa</taxon>
        <taxon>Ecdysozoa</taxon>
        <taxon>Arthropoda</taxon>
        <taxon>Hexapoda</taxon>
        <taxon>Insecta</taxon>
        <taxon>Pterygota</taxon>
        <taxon>Neoptera</taxon>
        <taxon>Endopterygota</taxon>
        <taxon>Diptera</taxon>
        <taxon>Nematocera</taxon>
        <taxon>Chironomoidea</taxon>
        <taxon>Chironomidae</taxon>
        <taxon>Clunio</taxon>
    </lineage>
</organism>
<sequence>MINFPSVTYLNVNTINCFAAFNTCNRLSVGKTFLHDKGKGSNRYTSFKKVEIKQEELKGLMFSFIQNEDF</sequence>
<dbReference type="Proteomes" id="UP000183832">
    <property type="component" value="Unassembled WGS sequence"/>
</dbReference>
<dbReference type="AlphaFoldDB" id="A0A1J1HFW8"/>
<proteinExistence type="predicted"/>
<protein>
    <submittedName>
        <fullName evidence="1">CLUMA_CG000402, isoform A</fullName>
    </submittedName>
</protein>
<gene>
    <name evidence="1" type="ORF">CLUMA_CG000402</name>
</gene>
<reference evidence="1 2" key="1">
    <citation type="submission" date="2015-04" db="EMBL/GenBank/DDBJ databases">
        <authorList>
            <person name="Syromyatnikov M.Y."/>
            <person name="Popov V.N."/>
        </authorList>
    </citation>
    <scope>NUCLEOTIDE SEQUENCE [LARGE SCALE GENOMIC DNA]</scope>
</reference>
<accession>A0A1J1HFW8</accession>
<dbReference type="EMBL" id="CVRI01000001">
    <property type="protein sequence ID" value="CRK86442.1"/>
    <property type="molecule type" value="Genomic_DNA"/>
</dbReference>
<keyword evidence="2" id="KW-1185">Reference proteome</keyword>
<evidence type="ECO:0000313" key="2">
    <source>
        <dbReference type="Proteomes" id="UP000183832"/>
    </source>
</evidence>
<evidence type="ECO:0000313" key="1">
    <source>
        <dbReference type="EMBL" id="CRK86442.1"/>
    </source>
</evidence>